<proteinExistence type="predicted"/>
<comment type="caution">
    <text evidence="2">The sequence shown here is derived from an EMBL/GenBank/DDBJ whole genome shotgun (WGS) entry which is preliminary data.</text>
</comment>
<reference evidence="2 3" key="1">
    <citation type="submission" date="2019-05" db="EMBL/GenBank/DDBJ databases">
        <title>Another draft genome of Portunus trituberculatus and its Hox gene families provides insights of decapod evolution.</title>
        <authorList>
            <person name="Jeong J.-H."/>
            <person name="Song I."/>
            <person name="Kim S."/>
            <person name="Choi T."/>
            <person name="Kim D."/>
            <person name="Ryu S."/>
            <person name="Kim W."/>
        </authorList>
    </citation>
    <scope>NUCLEOTIDE SEQUENCE [LARGE SCALE GENOMIC DNA]</scope>
    <source>
        <tissue evidence="2">Muscle</tissue>
    </source>
</reference>
<dbReference type="InterPro" id="IPR050951">
    <property type="entry name" value="Retrovirus_Pol_polyprotein"/>
</dbReference>
<dbReference type="InterPro" id="IPR043128">
    <property type="entry name" value="Rev_trsase/Diguanyl_cyclase"/>
</dbReference>
<evidence type="ECO:0000256" key="1">
    <source>
        <dbReference type="SAM" id="MobiDB-lite"/>
    </source>
</evidence>
<dbReference type="PANTHER" id="PTHR37984">
    <property type="entry name" value="PROTEIN CBG26694"/>
    <property type="match status" value="1"/>
</dbReference>
<dbReference type="Gene3D" id="3.30.70.270">
    <property type="match status" value="1"/>
</dbReference>
<gene>
    <name evidence="2" type="ORF">E2C01_055127</name>
</gene>
<accession>A0A5B7GWT4</accession>
<keyword evidence="3" id="KW-1185">Reference proteome</keyword>
<protein>
    <submittedName>
        <fullName evidence="2">Uncharacterized protein</fullName>
    </submittedName>
</protein>
<dbReference type="InterPro" id="IPR043502">
    <property type="entry name" value="DNA/RNA_pol_sf"/>
</dbReference>
<dbReference type="AlphaFoldDB" id="A0A5B7GWT4"/>
<organism evidence="2 3">
    <name type="scientific">Portunus trituberculatus</name>
    <name type="common">Swimming crab</name>
    <name type="synonym">Neptunus trituberculatus</name>
    <dbReference type="NCBI Taxonomy" id="210409"/>
    <lineage>
        <taxon>Eukaryota</taxon>
        <taxon>Metazoa</taxon>
        <taxon>Ecdysozoa</taxon>
        <taxon>Arthropoda</taxon>
        <taxon>Crustacea</taxon>
        <taxon>Multicrustacea</taxon>
        <taxon>Malacostraca</taxon>
        <taxon>Eumalacostraca</taxon>
        <taxon>Eucarida</taxon>
        <taxon>Decapoda</taxon>
        <taxon>Pleocyemata</taxon>
        <taxon>Brachyura</taxon>
        <taxon>Eubrachyura</taxon>
        <taxon>Portunoidea</taxon>
        <taxon>Portunidae</taxon>
        <taxon>Portuninae</taxon>
        <taxon>Portunus</taxon>
    </lineage>
</organism>
<dbReference type="GO" id="GO:0071897">
    <property type="term" value="P:DNA biosynthetic process"/>
    <property type="evidence" value="ECO:0007669"/>
    <property type="project" value="UniProtKB-ARBA"/>
</dbReference>
<dbReference type="SUPFAM" id="SSF56672">
    <property type="entry name" value="DNA/RNA polymerases"/>
    <property type="match status" value="1"/>
</dbReference>
<sequence length="326" mass="37449">MVGVTLKPEKFMFCRSEVEFVGFHVGWEAYKPTEDRLSAIRHFTMPGQPTITDVRSLYGFVNQLAPFLAIAPIMEPFRDLLKKATGRKVYWDEQLQQKLEQAKDTISLELQDNLTLYENMVLQASRNDPVYQLLLARILAGRHLRDGVPSVKRKFEVDKFWGRTLRQRERQMAHHHDRVVADKSVTRSRAPLAPGDRVLVHDHQHGRKWNRAGIVIEARDHRQYLVRLNGSGRISLRTRQHLRPTPAVPQPPTLKTGHHRLHCYRRPLPPQRPERMVMFILLKNTVTALARVLSLLGGVVGCRPLASGEQREKASAPTAWRHPVPG</sequence>
<dbReference type="PANTHER" id="PTHR37984:SF5">
    <property type="entry name" value="PROTEIN NYNRIN-LIKE"/>
    <property type="match status" value="1"/>
</dbReference>
<dbReference type="EMBL" id="VSRR010018182">
    <property type="protein sequence ID" value="MPC61064.1"/>
    <property type="molecule type" value="Genomic_DNA"/>
</dbReference>
<dbReference type="Proteomes" id="UP000324222">
    <property type="component" value="Unassembled WGS sequence"/>
</dbReference>
<dbReference type="OrthoDB" id="1434039at2759"/>
<evidence type="ECO:0000313" key="3">
    <source>
        <dbReference type="Proteomes" id="UP000324222"/>
    </source>
</evidence>
<feature type="region of interest" description="Disordered" evidence="1">
    <location>
        <begin position="307"/>
        <end position="326"/>
    </location>
</feature>
<name>A0A5B7GWT4_PORTR</name>
<evidence type="ECO:0000313" key="2">
    <source>
        <dbReference type="EMBL" id="MPC61064.1"/>
    </source>
</evidence>